<dbReference type="Gene3D" id="1.10.8.270">
    <property type="entry name" value="putative rabgap domain of human tbc1 domain family member 14 like domains"/>
    <property type="match status" value="1"/>
</dbReference>
<accession>A0A6B2LAQ1</accession>
<dbReference type="FunFam" id="1.10.8.270:FF:000035">
    <property type="entry name" value="Cell cycle arrest protein BUB2"/>
    <property type="match status" value="1"/>
</dbReference>
<dbReference type="EMBL" id="GIBP01005046">
    <property type="protein sequence ID" value="NDV34015.1"/>
    <property type="molecule type" value="Transcribed_RNA"/>
</dbReference>
<evidence type="ECO:0000256" key="5">
    <source>
        <dbReference type="ARBA" id="ARBA00061049"/>
    </source>
</evidence>
<proteinExistence type="inferred from homology"/>
<dbReference type="SUPFAM" id="SSF47923">
    <property type="entry name" value="Ypt/Rab-GAP domain of gyp1p"/>
    <property type="match status" value="2"/>
</dbReference>
<dbReference type="InterPro" id="IPR035969">
    <property type="entry name" value="Rab-GAP_TBC_sf"/>
</dbReference>
<keyword evidence="3" id="KW-0206">Cytoskeleton</keyword>
<sequence>MRIEFDNLLLEGARNPQNIDQNLKRLRELVVLKGLPQETPEERDRGDHEITLRGKIWKILLRVRKIDSQKYIEYVNKGPSLHDSIICLDAKRTLQNEPDFRRRVSNEKLIRLLNAWQHYLNDRGQDEGYVQGINCYAAPFLYVMPEVDAFFCLVKLMKWHCPLYLSTGASNFPGLIKGVQLFQEILHEMDPELGDHLKKQPTETYAWEPIHSMNISLSPYTEWLQLWDMAICLGIHLHLIFAVSRVLLIREPLLAAENPNEYLSHKGFSTLSFKAKTVINVGMQIVRMLPENLYTRVLYHPFHTEENDNLDIDT</sequence>
<keyword evidence="4" id="KW-0131">Cell cycle</keyword>
<dbReference type="GO" id="GO:0005856">
    <property type="term" value="C:cytoskeleton"/>
    <property type="evidence" value="ECO:0007669"/>
    <property type="project" value="UniProtKB-SubCell"/>
</dbReference>
<comment type="similarity">
    <text evidence="5">Belongs to the BUB2 family.</text>
</comment>
<dbReference type="InterPro" id="IPR000195">
    <property type="entry name" value="Rab-GAP-TBC_dom"/>
</dbReference>
<dbReference type="PANTHER" id="PTHR22957">
    <property type="entry name" value="TBC1 DOMAIN FAMILY MEMBER GTPASE-ACTIVATING PROTEIN"/>
    <property type="match status" value="1"/>
</dbReference>
<evidence type="ECO:0000256" key="1">
    <source>
        <dbReference type="ARBA" id="ARBA00004245"/>
    </source>
</evidence>
<dbReference type="AlphaFoldDB" id="A0A6B2LAQ1"/>
<keyword evidence="2" id="KW-0963">Cytoplasm</keyword>
<dbReference type="PANTHER" id="PTHR22957:SF263">
    <property type="entry name" value="MITOTIC CHECK POINT PROTEIN BUB2"/>
    <property type="match status" value="1"/>
</dbReference>
<dbReference type="GO" id="GO:0005096">
    <property type="term" value="F:GTPase activator activity"/>
    <property type="evidence" value="ECO:0007669"/>
    <property type="project" value="TreeGrafter"/>
</dbReference>
<evidence type="ECO:0000313" key="7">
    <source>
        <dbReference type="EMBL" id="NDV34015.1"/>
    </source>
</evidence>
<dbReference type="PROSITE" id="PS50086">
    <property type="entry name" value="TBC_RABGAP"/>
    <property type="match status" value="1"/>
</dbReference>
<evidence type="ECO:0000259" key="6">
    <source>
        <dbReference type="PROSITE" id="PS50086"/>
    </source>
</evidence>
<dbReference type="Gene3D" id="1.10.472.80">
    <property type="entry name" value="Ypt/Rab-GAP domain of gyp1p, domain 3"/>
    <property type="match status" value="1"/>
</dbReference>
<dbReference type="SMART" id="SM00164">
    <property type="entry name" value="TBC"/>
    <property type="match status" value="1"/>
</dbReference>
<evidence type="ECO:0000256" key="2">
    <source>
        <dbReference type="ARBA" id="ARBA00022490"/>
    </source>
</evidence>
<name>A0A6B2LAQ1_9EUKA</name>
<protein>
    <recommendedName>
        <fullName evidence="6">Rab-GAP TBC domain-containing protein</fullName>
    </recommendedName>
</protein>
<comment type="subcellular location">
    <subcellularLocation>
        <location evidence="1">Cytoplasm</location>
        <location evidence="1">Cytoskeleton</location>
    </subcellularLocation>
</comment>
<feature type="domain" description="Rab-GAP TBC" evidence="6">
    <location>
        <begin position="47"/>
        <end position="234"/>
    </location>
</feature>
<evidence type="ECO:0000256" key="3">
    <source>
        <dbReference type="ARBA" id="ARBA00023212"/>
    </source>
</evidence>
<organism evidence="7">
    <name type="scientific">Arcella intermedia</name>
    <dbReference type="NCBI Taxonomy" id="1963864"/>
    <lineage>
        <taxon>Eukaryota</taxon>
        <taxon>Amoebozoa</taxon>
        <taxon>Tubulinea</taxon>
        <taxon>Elardia</taxon>
        <taxon>Arcellinida</taxon>
        <taxon>Sphaerothecina</taxon>
        <taxon>Arcellidae</taxon>
        <taxon>Arcella</taxon>
    </lineage>
</organism>
<reference evidence="7" key="1">
    <citation type="journal article" date="2020" name="J. Eukaryot. Microbiol.">
        <title>De novo Sequencing, Assembly and Annotation of the Transcriptome for the Free-Living Testate Amoeba Arcella intermedia.</title>
        <authorList>
            <person name="Ribeiro G.M."/>
            <person name="Porfirio-Sousa A.L."/>
            <person name="Maurer-Alcala X.X."/>
            <person name="Katz L.A."/>
            <person name="Lahr D.J.G."/>
        </authorList>
    </citation>
    <scope>NUCLEOTIDE SEQUENCE</scope>
</reference>
<evidence type="ECO:0000256" key="4">
    <source>
        <dbReference type="ARBA" id="ARBA00023306"/>
    </source>
</evidence>
<dbReference type="Pfam" id="PF00566">
    <property type="entry name" value="RabGAP-TBC"/>
    <property type="match status" value="1"/>
</dbReference>